<name>Q01VQ7_SOLUE</name>
<dbReference type="GO" id="GO:0006313">
    <property type="term" value="P:DNA transposition"/>
    <property type="evidence" value="ECO:0007669"/>
    <property type="project" value="InterPro"/>
</dbReference>
<accession>Q01VQ7</accession>
<dbReference type="PANTHER" id="PTHR36966">
    <property type="entry name" value="REP-ASSOCIATED TYROSINE TRANSPOSASE"/>
    <property type="match status" value="1"/>
</dbReference>
<reference evidence="2" key="1">
    <citation type="submission" date="2006-10" db="EMBL/GenBank/DDBJ databases">
        <title>Complete sequence of Solibacter usitatus Ellin6076.</title>
        <authorList>
            <consortium name="US DOE Joint Genome Institute"/>
            <person name="Copeland A."/>
            <person name="Lucas S."/>
            <person name="Lapidus A."/>
            <person name="Barry K."/>
            <person name="Detter J.C."/>
            <person name="Glavina del Rio T."/>
            <person name="Hammon N."/>
            <person name="Israni S."/>
            <person name="Dalin E."/>
            <person name="Tice H."/>
            <person name="Pitluck S."/>
            <person name="Thompson L.S."/>
            <person name="Brettin T."/>
            <person name="Bruce D."/>
            <person name="Han C."/>
            <person name="Tapia R."/>
            <person name="Gilna P."/>
            <person name="Schmutz J."/>
            <person name="Larimer F."/>
            <person name="Land M."/>
            <person name="Hauser L."/>
            <person name="Kyrpides N."/>
            <person name="Mikhailova N."/>
            <person name="Janssen P.H."/>
            <person name="Kuske C.R."/>
            <person name="Richardson P."/>
        </authorList>
    </citation>
    <scope>NUCLEOTIDE SEQUENCE</scope>
    <source>
        <strain evidence="2">Ellin6076</strain>
    </source>
</reference>
<dbReference type="InterPro" id="IPR002686">
    <property type="entry name" value="Transposase_17"/>
</dbReference>
<organism evidence="2">
    <name type="scientific">Solibacter usitatus (strain Ellin6076)</name>
    <dbReference type="NCBI Taxonomy" id="234267"/>
    <lineage>
        <taxon>Bacteria</taxon>
        <taxon>Pseudomonadati</taxon>
        <taxon>Acidobacteriota</taxon>
        <taxon>Terriglobia</taxon>
        <taxon>Bryobacterales</taxon>
        <taxon>Solibacteraceae</taxon>
        <taxon>Candidatus Solibacter</taxon>
    </lineage>
</organism>
<feature type="domain" description="Transposase IS200-like" evidence="1">
    <location>
        <begin position="25"/>
        <end position="170"/>
    </location>
</feature>
<dbReference type="AlphaFoldDB" id="Q01VQ7"/>
<dbReference type="GO" id="GO:0004803">
    <property type="term" value="F:transposase activity"/>
    <property type="evidence" value="ECO:0007669"/>
    <property type="project" value="InterPro"/>
</dbReference>
<dbReference type="PANTHER" id="PTHR36966:SF1">
    <property type="entry name" value="REP-ASSOCIATED TYROSINE TRANSPOSASE"/>
    <property type="match status" value="1"/>
</dbReference>
<dbReference type="SUPFAM" id="SSF143422">
    <property type="entry name" value="Transposase IS200-like"/>
    <property type="match status" value="1"/>
</dbReference>
<dbReference type="Pfam" id="PF01797">
    <property type="entry name" value="Y1_Tnp"/>
    <property type="match status" value="1"/>
</dbReference>
<dbReference type="InterPro" id="IPR052715">
    <property type="entry name" value="RAYT_transposase"/>
</dbReference>
<dbReference type="Gene3D" id="3.30.70.1290">
    <property type="entry name" value="Transposase IS200-like"/>
    <property type="match status" value="1"/>
</dbReference>
<dbReference type="eggNOG" id="COG1943">
    <property type="taxonomic scope" value="Bacteria"/>
</dbReference>
<dbReference type="SMART" id="SM01321">
    <property type="entry name" value="Y1_Tnp"/>
    <property type="match status" value="1"/>
</dbReference>
<dbReference type="InterPro" id="IPR036515">
    <property type="entry name" value="Transposase_17_sf"/>
</dbReference>
<dbReference type="EMBL" id="CP000473">
    <property type="protein sequence ID" value="ABJ86258.1"/>
    <property type="molecule type" value="Genomic_DNA"/>
</dbReference>
<proteinExistence type="predicted"/>
<dbReference type="InParanoid" id="Q01VQ7"/>
<dbReference type="GO" id="GO:0043565">
    <property type="term" value="F:sequence-specific DNA binding"/>
    <property type="evidence" value="ECO:0007669"/>
    <property type="project" value="TreeGrafter"/>
</dbReference>
<evidence type="ECO:0000259" key="1">
    <source>
        <dbReference type="SMART" id="SM01321"/>
    </source>
</evidence>
<dbReference type="STRING" id="234267.Acid_5308"/>
<dbReference type="KEGG" id="sus:Acid_5308"/>
<gene>
    <name evidence="2" type="ordered locus">Acid_5308</name>
</gene>
<sequence>MRSSPQSPHELKVTYRERRLPHWDLVEHPVFVTFRLHNSLPAGRVFPTERLTSGKAFVALDRVLDTCTSGPLYLRMPEIAAVVVNSLRGGEMRFGRYQMHSFVVMPNHVHLLVTPHVVATQWLGPLKGFIGYKANRILTRSGPFWQDESYDHLVRSDAEFDRIREYIENNPVKAALVSEAQQWIWSSAAHGEEAA</sequence>
<evidence type="ECO:0000313" key="2">
    <source>
        <dbReference type="EMBL" id="ABJ86258.1"/>
    </source>
</evidence>
<dbReference type="HOGENOM" id="CLU_092744_1_0_0"/>
<protein>
    <recommendedName>
        <fullName evidence="1">Transposase IS200-like domain-containing protein</fullName>
    </recommendedName>
</protein>